<evidence type="ECO:0000313" key="12">
    <source>
        <dbReference type="Proteomes" id="UP000184076"/>
    </source>
</evidence>
<evidence type="ECO:0000256" key="5">
    <source>
        <dbReference type="ARBA" id="ARBA00022430"/>
    </source>
</evidence>
<dbReference type="HAMAP" id="MF_01032">
    <property type="entry name" value="LeuD_type2"/>
    <property type="match status" value="1"/>
</dbReference>
<keyword evidence="8 9" id="KW-0100">Branched-chain amino acid biosynthesis</keyword>
<gene>
    <name evidence="9" type="primary">leuD</name>
    <name evidence="11" type="ORF">SAMN02745206_01399</name>
</gene>
<comment type="pathway">
    <text evidence="3 9">Amino-acid biosynthesis; L-leucine biosynthesis; L-leucine from 3-methyl-2-oxobutanoate: step 2/4.</text>
</comment>
<dbReference type="Pfam" id="PF00694">
    <property type="entry name" value="Aconitase_C"/>
    <property type="match status" value="1"/>
</dbReference>
<dbReference type="GO" id="GO:0003861">
    <property type="term" value="F:3-isopropylmalate dehydratase activity"/>
    <property type="evidence" value="ECO:0007669"/>
    <property type="project" value="UniProtKB-UniRule"/>
</dbReference>
<dbReference type="STRING" id="1121391.SAMN02745206_01399"/>
<protein>
    <recommendedName>
        <fullName evidence="9">3-isopropylmalate dehydratase small subunit</fullName>
        <ecNumber evidence="9">4.2.1.33</ecNumber>
    </recommendedName>
    <alternativeName>
        <fullName evidence="9">Alpha-IPM isomerase</fullName>
        <shortName evidence="9">IPMI</shortName>
    </alternativeName>
    <alternativeName>
        <fullName evidence="9">Isopropylmalate isomerase</fullName>
    </alternativeName>
</protein>
<sequence length="172" mass="18609">MKRILEGRAHVFGNNLDTDQIYPGQYLELVTAEEIGRHAMEGVDPRFVKNFRPGDIIVGGTNFGCGSSREHAAIALRAVGAGGIVAESFARIFYRNAVNLGLPVLVCPGVSRRVSSGDRLVVDLEKGRVRNATTGVEMEAEPLTEVVFEILESGGIKPLVKRQLAALHAQSR</sequence>
<dbReference type="SUPFAM" id="SSF52016">
    <property type="entry name" value="LeuD/IlvD-like"/>
    <property type="match status" value="1"/>
</dbReference>
<dbReference type="InterPro" id="IPR015928">
    <property type="entry name" value="Aconitase/3IPM_dehydase_swvl"/>
</dbReference>
<evidence type="ECO:0000259" key="10">
    <source>
        <dbReference type="Pfam" id="PF00694"/>
    </source>
</evidence>
<evidence type="ECO:0000256" key="3">
    <source>
        <dbReference type="ARBA" id="ARBA00004729"/>
    </source>
</evidence>
<proteinExistence type="inferred from homology"/>
<dbReference type="GO" id="GO:0009098">
    <property type="term" value="P:L-leucine biosynthetic process"/>
    <property type="evidence" value="ECO:0007669"/>
    <property type="project" value="UniProtKB-UniRule"/>
</dbReference>
<keyword evidence="6 9" id="KW-0028">Amino-acid biosynthesis</keyword>
<evidence type="ECO:0000256" key="8">
    <source>
        <dbReference type="ARBA" id="ARBA00023304"/>
    </source>
</evidence>
<dbReference type="InterPro" id="IPR011827">
    <property type="entry name" value="LeuD_type2/HacB/DmdB"/>
</dbReference>
<dbReference type="EC" id="4.2.1.33" evidence="9"/>
<keyword evidence="7 9" id="KW-0456">Lyase</keyword>
<evidence type="ECO:0000256" key="2">
    <source>
        <dbReference type="ARBA" id="ARBA00002695"/>
    </source>
</evidence>
<keyword evidence="5 9" id="KW-0432">Leucine biosynthesis</keyword>
<evidence type="ECO:0000256" key="4">
    <source>
        <dbReference type="ARBA" id="ARBA00011271"/>
    </source>
</evidence>
<accession>A0A1M4Z4C5</accession>
<dbReference type="CDD" id="cd01577">
    <property type="entry name" value="IPMI_Swivel"/>
    <property type="match status" value="1"/>
</dbReference>
<keyword evidence="12" id="KW-1185">Reference proteome</keyword>
<dbReference type="PANTHER" id="PTHR43345">
    <property type="entry name" value="3-ISOPROPYLMALATE DEHYDRATASE SMALL SUBUNIT 2-RELATED-RELATED"/>
    <property type="match status" value="1"/>
</dbReference>
<comment type="similarity">
    <text evidence="9">Belongs to the LeuD family. LeuD type 2 subfamily.</text>
</comment>
<reference evidence="12" key="1">
    <citation type="submission" date="2016-11" db="EMBL/GenBank/DDBJ databases">
        <authorList>
            <person name="Varghese N."/>
            <person name="Submissions S."/>
        </authorList>
    </citation>
    <scope>NUCLEOTIDE SEQUENCE [LARGE SCALE GENOMIC DNA]</scope>
    <source>
        <strain evidence="12">DSM 9756</strain>
    </source>
</reference>
<dbReference type="InterPro" id="IPR050075">
    <property type="entry name" value="LeuD"/>
</dbReference>
<evidence type="ECO:0000256" key="6">
    <source>
        <dbReference type="ARBA" id="ARBA00022605"/>
    </source>
</evidence>
<dbReference type="RefSeq" id="WP_073038273.1">
    <property type="nucleotide sequence ID" value="NZ_FQVB01000011.1"/>
</dbReference>
<evidence type="ECO:0000256" key="9">
    <source>
        <dbReference type="HAMAP-Rule" id="MF_01032"/>
    </source>
</evidence>
<feature type="domain" description="Aconitase A/isopropylmalate dehydratase small subunit swivel" evidence="10">
    <location>
        <begin position="54"/>
        <end position="102"/>
    </location>
</feature>
<dbReference type="Proteomes" id="UP000184076">
    <property type="component" value="Unassembled WGS sequence"/>
</dbReference>
<name>A0A1M4Z4C5_9BACT</name>
<dbReference type="Gene3D" id="3.20.19.10">
    <property type="entry name" value="Aconitase, domain 4"/>
    <property type="match status" value="1"/>
</dbReference>
<evidence type="ECO:0000256" key="1">
    <source>
        <dbReference type="ARBA" id="ARBA00000491"/>
    </source>
</evidence>
<comment type="subunit">
    <text evidence="4 9">Heterodimer of LeuC and LeuD.</text>
</comment>
<evidence type="ECO:0000256" key="7">
    <source>
        <dbReference type="ARBA" id="ARBA00023239"/>
    </source>
</evidence>
<dbReference type="NCBIfam" id="TIGR02087">
    <property type="entry name" value="LEUD_arch"/>
    <property type="match status" value="1"/>
</dbReference>
<dbReference type="PANTHER" id="PTHR43345:SF9">
    <property type="entry name" value="3-ISOPROPYLMALATE DEHYDRATASE SMALL SUBUNIT"/>
    <property type="match status" value="1"/>
</dbReference>
<dbReference type="AlphaFoldDB" id="A0A1M4Z4C5"/>
<dbReference type="OrthoDB" id="9777465at2"/>
<organism evidence="11 12">
    <name type="scientific">Desulfacinum infernum DSM 9756</name>
    <dbReference type="NCBI Taxonomy" id="1121391"/>
    <lineage>
        <taxon>Bacteria</taxon>
        <taxon>Pseudomonadati</taxon>
        <taxon>Thermodesulfobacteriota</taxon>
        <taxon>Syntrophobacteria</taxon>
        <taxon>Syntrophobacterales</taxon>
        <taxon>Syntrophobacteraceae</taxon>
        <taxon>Desulfacinum</taxon>
    </lineage>
</organism>
<dbReference type="EMBL" id="FQVB01000011">
    <property type="protein sequence ID" value="SHF12933.1"/>
    <property type="molecule type" value="Genomic_DNA"/>
</dbReference>
<dbReference type="InterPro" id="IPR000573">
    <property type="entry name" value="AconitaseA/IPMdHydase_ssu_swvl"/>
</dbReference>
<comment type="function">
    <text evidence="2 9">Catalyzes the isomerization between 2-isopropylmalate and 3-isopropylmalate, via the formation of 2-isopropylmaleate.</text>
</comment>
<evidence type="ECO:0000313" key="11">
    <source>
        <dbReference type="EMBL" id="SHF12933.1"/>
    </source>
</evidence>
<dbReference type="InterPro" id="IPR033940">
    <property type="entry name" value="IPMI_Swivel"/>
</dbReference>
<comment type="catalytic activity">
    <reaction evidence="1 9">
        <text>(2R,3S)-3-isopropylmalate = (2S)-2-isopropylmalate</text>
        <dbReference type="Rhea" id="RHEA:32287"/>
        <dbReference type="ChEBI" id="CHEBI:1178"/>
        <dbReference type="ChEBI" id="CHEBI:35121"/>
        <dbReference type="EC" id="4.2.1.33"/>
    </reaction>
</comment>
<dbReference type="UniPathway" id="UPA00048">
    <property type="reaction ID" value="UER00071"/>
</dbReference>